<organism evidence="7 8">
    <name type="scientific">Botrimarina mediterranea</name>
    <dbReference type="NCBI Taxonomy" id="2528022"/>
    <lineage>
        <taxon>Bacteria</taxon>
        <taxon>Pseudomonadati</taxon>
        <taxon>Planctomycetota</taxon>
        <taxon>Planctomycetia</taxon>
        <taxon>Pirellulales</taxon>
        <taxon>Lacipirellulaceae</taxon>
        <taxon>Botrimarina</taxon>
    </lineage>
</organism>
<gene>
    <name evidence="7" type="primary">rluB</name>
    <name evidence="7" type="ORF">Spa11_31410</name>
</gene>
<dbReference type="EC" id="5.4.99.-" evidence="4"/>
<sequence>MPKKFAKRSKPSGPSAKKGVGGKGQGGRPKKKGAKKKGPAGRTSYGPPKKRVFRKRPPRPSATPATTGPREDGERLQKVLAAAGVASRRECEELITAGRVHVDGKIVTELGARVDLSKQTVHLDGELLTASKPVYFALNKPTGVVCTARDPAGRPRVTDLLPPNAGRVFAIGRLDMSSEGLILLTNDGELANRITHPRHGVEKLYHVQVAGMPSNEVLAEVRKGVYIDEGRVAFKNVKLKSTRKSSAILEVILDEGRNREIRRVLARVGHKVQKLQRIAVGPVRLGEMPVGAYRELTREEVTALREATTGKHKTIAVEKRPSGPRPDRKRPPRKAAPKKAERPAEGRAIIGGEESKSATERPKRPTARPAKHRPHKHGATGKPTGKPSGKPPIKKGVKKSGGKPFNKSKNKGRGGSGGGKPKGKR</sequence>
<dbReference type="EMBL" id="CP036349">
    <property type="protein sequence ID" value="QDV74932.1"/>
    <property type="molecule type" value="Genomic_DNA"/>
</dbReference>
<evidence type="ECO:0000256" key="1">
    <source>
        <dbReference type="ARBA" id="ARBA00008348"/>
    </source>
</evidence>
<feature type="region of interest" description="Disordered" evidence="5">
    <location>
        <begin position="305"/>
        <end position="425"/>
    </location>
</feature>
<evidence type="ECO:0000313" key="7">
    <source>
        <dbReference type="EMBL" id="QDV74932.1"/>
    </source>
</evidence>
<dbReference type="GO" id="GO:0003723">
    <property type="term" value="F:RNA binding"/>
    <property type="evidence" value="ECO:0007669"/>
    <property type="project" value="UniProtKB-KW"/>
</dbReference>
<evidence type="ECO:0000313" key="8">
    <source>
        <dbReference type="Proteomes" id="UP000316426"/>
    </source>
</evidence>
<feature type="compositionally biased region" description="Basic and acidic residues" evidence="5">
    <location>
        <begin position="353"/>
        <end position="363"/>
    </location>
</feature>
<feature type="compositionally biased region" description="Basic residues" evidence="5">
    <location>
        <begin position="48"/>
        <end position="58"/>
    </location>
</feature>
<dbReference type="CDD" id="cd02870">
    <property type="entry name" value="PseudoU_synth_RsuA_like"/>
    <property type="match status" value="1"/>
</dbReference>
<reference evidence="7 8" key="1">
    <citation type="submission" date="2019-02" db="EMBL/GenBank/DDBJ databases">
        <title>Deep-cultivation of Planctomycetes and their phenomic and genomic characterization uncovers novel biology.</title>
        <authorList>
            <person name="Wiegand S."/>
            <person name="Jogler M."/>
            <person name="Boedeker C."/>
            <person name="Pinto D."/>
            <person name="Vollmers J."/>
            <person name="Rivas-Marin E."/>
            <person name="Kohn T."/>
            <person name="Peeters S.H."/>
            <person name="Heuer A."/>
            <person name="Rast P."/>
            <person name="Oberbeckmann S."/>
            <person name="Bunk B."/>
            <person name="Jeske O."/>
            <person name="Meyerdierks A."/>
            <person name="Storesund J.E."/>
            <person name="Kallscheuer N."/>
            <person name="Luecker S."/>
            <person name="Lage O.M."/>
            <person name="Pohl T."/>
            <person name="Merkel B.J."/>
            <person name="Hornburger P."/>
            <person name="Mueller R.-W."/>
            <person name="Bruemmer F."/>
            <person name="Labrenz M."/>
            <person name="Spormann A.M."/>
            <person name="Op den Camp H."/>
            <person name="Overmann J."/>
            <person name="Amann R."/>
            <person name="Jetten M.S.M."/>
            <person name="Mascher T."/>
            <person name="Medema M.H."/>
            <person name="Devos D.P."/>
            <person name="Kaster A.-K."/>
            <person name="Ovreas L."/>
            <person name="Rohde M."/>
            <person name="Galperin M.Y."/>
            <person name="Jogler C."/>
        </authorList>
    </citation>
    <scope>NUCLEOTIDE SEQUENCE [LARGE SCALE GENOMIC DNA]</scope>
    <source>
        <strain evidence="7 8">Spa11</strain>
    </source>
</reference>
<dbReference type="PANTHER" id="PTHR47683">
    <property type="entry name" value="PSEUDOURIDINE SYNTHASE FAMILY PROTEIN-RELATED"/>
    <property type="match status" value="1"/>
</dbReference>
<dbReference type="InterPro" id="IPR018496">
    <property type="entry name" value="PsdUridine_synth_RsuA/RluB_CS"/>
</dbReference>
<evidence type="ECO:0000256" key="3">
    <source>
        <dbReference type="PROSITE-ProRule" id="PRU00182"/>
    </source>
</evidence>
<feature type="domain" description="RNA-binding S4" evidence="6">
    <location>
        <begin position="74"/>
        <end position="139"/>
    </location>
</feature>
<dbReference type="GO" id="GO:0120159">
    <property type="term" value="F:rRNA pseudouridine synthase activity"/>
    <property type="evidence" value="ECO:0007669"/>
    <property type="project" value="UniProtKB-ARBA"/>
</dbReference>
<dbReference type="Gene3D" id="3.10.290.10">
    <property type="entry name" value="RNA-binding S4 domain"/>
    <property type="match status" value="1"/>
</dbReference>
<keyword evidence="3" id="KW-0694">RNA-binding</keyword>
<protein>
    <recommendedName>
        <fullName evidence="4">Pseudouridine synthase</fullName>
        <ecNumber evidence="4">5.4.99.-</ecNumber>
    </recommendedName>
</protein>
<dbReference type="SMART" id="SM00363">
    <property type="entry name" value="S4"/>
    <property type="match status" value="1"/>
</dbReference>
<feature type="compositionally biased region" description="Basic residues" evidence="5">
    <location>
        <begin position="364"/>
        <end position="379"/>
    </location>
</feature>
<feature type="compositionally biased region" description="Basic residues" evidence="5">
    <location>
        <begin position="28"/>
        <end position="39"/>
    </location>
</feature>
<dbReference type="Gene3D" id="3.30.70.580">
    <property type="entry name" value="Pseudouridine synthase I, catalytic domain, N-terminal subdomain"/>
    <property type="match status" value="1"/>
</dbReference>
<feature type="compositionally biased region" description="Gly residues" evidence="5">
    <location>
        <begin position="413"/>
        <end position="425"/>
    </location>
</feature>
<dbReference type="Gene3D" id="3.30.70.1560">
    <property type="entry name" value="Alpha-L RNA-binding motif"/>
    <property type="match status" value="1"/>
</dbReference>
<evidence type="ECO:0000259" key="6">
    <source>
        <dbReference type="SMART" id="SM00363"/>
    </source>
</evidence>
<feature type="region of interest" description="Disordered" evidence="5">
    <location>
        <begin position="1"/>
        <end position="75"/>
    </location>
</feature>
<feature type="compositionally biased region" description="Basic residues" evidence="5">
    <location>
        <begin position="1"/>
        <end position="10"/>
    </location>
</feature>
<dbReference type="GO" id="GO:0000455">
    <property type="term" value="P:enzyme-directed rRNA pseudouridine synthesis"/>
    <property type="evidence" value="ECO:0007669"/>
    <property type="project" value="UniProtKB-ARBA"/>
</dbReference>
<dbReference type="AlphaFoldDB" id="A0A518KAW5"/>
<dbReference type="RefSeq" id="WP_145113773.1">
    <property type="nucleotide sequence ID" value="NZ_CP036349.1"/>
</dbReference>
<comment type="similarity">
    <text evidence="1 4">Belongs to the pseudouridine synthase RsuA family.</text>
</comment>
<dbReference type="SUPFAM" id="SSF55120">
    <property type="entry name" value="Pseudouridine synthase"/>
    <property type="match status" value="1"/>
</dbReference>
<evidence type="ECO:0000256" key="4">
    <source>
        <dbReference type="RuleBase" id="RU003887"/>
    </source>
</evidence>
<dbReference type="PROSITE" id="PS50889">
    <property type="entry name" value="S4"/>
    <property type="match status" value="1"/>
</dbReference>
<feature type="compositionally biased region" description="Basic residues" evidence="5">
    <location>
        <begin position="392"/>
        <end position="412"/>
    </location>
</feature>
<dbReference type="InterPro" id="IPR000748">
    <property type="entry name" value="PsdUridine_synth_RsuA/RluB/E/F"/>
</dbReference>
<keyword evidence="8" id="KW-1185">Reference proteome</keyword>
<name>A0A518KAW5_9BACT</name>
<evidence type="ECO:0000256" key="2">
    <source>
        <dbReference type="ARBA" id="ARBA00023235"/>
    </source>
</evidence>
<keyword evidence="2 4" id="KW-0413">Isomerase</keyword>
<dbReference type="FunFam" id="3.10.290.10:FF:000003">
    <property type="entry name" value="Pseudouridine synthase"/>
    <property type="match status" value="1"/>
</dbReference>
<dbReference type="InterPro" id="IPR020103">
    <property type="entry name" value="PsdUridine_synth_cat_dom_sf"/>
</dbReference>
<dbReference type="InterPro" id="IPR042092">
    <property type="entry name" value="PsdUridine_s_RsuA/RluB/E/F_cat"/>
</dbReference>
<feature type="compositionally biased region" description="Basic residues" evidence="5">
    <location>
        <begin position="327"/>
        <end position="337"/>
    </location>
</feature>
<dbReference type="SUPFAM" id="SSF55174">
    <property type="entry name" value="Alpha-L RNA-binding motif"/>
    <property type="match status" value="1"/>
</dbReference>
<dbReference type="KEGG" id="bmei:Spa11_31410"/>
<dbReference type="InterPro" id="IPR002942">
    <property type="entry name" value="S4_RNA-bd"/>
</dbReference>
<dbReference type="InterPro" id="IPR036986">
    <property type="entry name" value="S4_RNA-bd_sf"/>
</dbReference>
<proteinExistence type="inferred from homology"/>
<dbReference type="CDD" id="cd00165">
    <property type="entry name" value="S4"/>
    <property type="match status" value="1"/>
</dbReference>
<dbReference type="PANTHER" id="PTHR47683:SF2">
    <property type="entry name" value="RNA-BINDING S4 DOMAIN-CONTAINING PROTEIN"/>
    <property type="match status" value="1"/>
</dbReference>
<dbReference type="PROSITE" id="PS01149">
    <property type="entry name" value="PSI_RSU"/>
    <property type="match status" value="1"/>
</dbReference>
<dbReference type="InterPro" id="IPR050343">
    <property type="entry name" value="RsuA_PseudoU_synthase"/>
</dbReference>
<dbReference type="Proteomes" id="UP000316426">
    <property type="component" value="Chromosome"/>
</dbReference>
<dbReference type="InterPro" id="IPR006145">
    <property type="entry name" value="PsdUridine_synth_RsuA/RluA"/>
</dbReference>
<dbReference type="NCBIfam" id="TIGR00093">
    <property type="entry name" value="pseudouridine synthase"/>
    <property type="match status" value="1"/>
</dbReference>
<accession>A0A518KAW5</accession>
<dbReference type="Pfam" id="PF01479">
    <property type="entry name" value="S4"/>
    <property type="match status" value="1"/>
</dbReference>
<evidence type="ECO:0000256" key="5">
    <source>
        <dbReference type="SAM" id="MobiDB-lite"/>
    </source>
</evidence>
<dbReference type="Pfam" id="PF00849">
    <property type="entry name" value="PseudoU_synth_2"/>
    <property type="match status" value="1"/>
</dbReference>
<dbReference type="InterPro" id="IPR020094">
    <property type="entry name" value="TruA/RsuA/RluB/E/F_N"/>
</dbReference>